<evidence type="ECO:0000313" key="5">
    <source>
        <dbReference type="Proteomes" id="UP000255110"/>
    </source>
</evidence>
<dbReference type="EMBL" id="UGOY01000001">
    <property type="protein sequence ID" value="STY21915.1"/>
    <property type="molecule type" value="Genomic_DNA"/>
</dbReference>
<sequence>MKKSNSALIESIVLSVIVLGCTWTLAIKYPSLRYGLLGVYWLYVLIFFIFSLHLLPWRLKVIDFM</sequence>
<proteinExistence type="predicted"/>
<dbReference type="Proteomes" id="UP000054820">
    <property type="component" value="Unassembled WGS sequence"/>
</dbReference>
<name>A0A378L499_9GAMM</name>
<reference evidence="2 4" key="1">
    <citation type="submission" date="2015-11" db="EMBL/GenBank/DDBJ databases">
        <title>Genomic analysis of 38 Legionella species identifies large and diverse effector repertoires.</title>
        <authorList>
            <person name="Burstein D."/>
            <person name="Amaro F."/>
            <person name="Zusman T."/>
            <person name="Lifshitz Z."/>
            <person name="Cohen O."/>
            <person name="Gilbert J.A."/>
            <person name="Pupko T."/>
            <person name="Shuman H.A."/>
            <person name="Segal G."/>
        </authorList>
    </citation>
    <scope>NUCLEOTIDE SEQUENCE [LARGE SCALE GENOMIC DNA]</scope>
    <source>
        <strain evidence="2 4">SC-18-C9</strain>
    </source>
</reference>
<keyword evidence="1" id="KW-1133">Transmembrane helix</keyword>
<keyword evidence="1" id="KW-0472">Membrane</keyword>
<dbReference type="STRING" id="460.Lstg_1546"/>
<dbReference type="AlphaFoldDB" id="A0A378L499"/>
<keyword evidence="1" id="KW-0812">Transmembrane</keyword>
<evidence type="ECO:0000256" key="1">
    <source>
        <dbReference type="SAM" id="Phobius"/>
    </source>
</evidence>
<feature type="transmembrane region" description="Helical" evidence="1">
    <location>
        <begin position="7"/>
        <end position="26"/>
    </location>
</feature>
<evidence type="ECO:0000313" key="2">
    <source>
        <dbReference type="EMBL" id="KTD77189.1"/>
    </source>
</evidence>
<keyword evidence="4" id="KW-1185">Reference proteome</keyword>
<dbReference type="Proteomes" id="UP000255110">
    <property type="component" value="Unassembled WGS sequence"/>
</dbReference>
<protein>
    <submittedName>
        <fullName evidence="3">Uncharacterized protein</fullName>
    </submittedName>
</protein>
<evidence type="ECO:0000313" key="3">
    <source>
        <dbReference type="EMBL" id="STY21915.1"/>
    </source>
</evidence>
<accession>A0A378L499</accession>
<gene>
    <name evidence="2" type="ORF">Lstg_1546</name>
    <name evidence="3" type="ORF">NCTC11991_00493</name>
</gene>
<organism evidence="3 5">
    <name type="scientific">Legionella steigerwaltii</name>
    <dbReference type="NCBI Taxonomy" id="460"/>
    <lineage>
        <taxon>Bacteria</taxon>
        <taxon>Pseudomonadati</taxon>
        <taxon>Pseudomonadota</taxon>
        <taxon>Gammaproteobacteria</taxon>
        <taxon>Legionellales</taxon>
        <taxon>Legionellaceae</taxon>
        <taxon>Legionella</taxon>
    </lineage>
</organism>
<evidence type="ECO:0000313" key="4">
    <source>
        <dbReference type="Proteomes" id="UP000054820"/>
    </source>
</evidence>
<dbReference type="PROSITE" id="PS51257">
    <property type="entry name" value="PROKAR_LIPOPROTEIN"/>
    <property type="match status" value="1"/>
</dbReference>
<feature type="transmembrane region" description="Helical" evidence="1">
    <location>
        <begin position="32"/>
        <end position="55"/>
    </location>
</feature>
<dbReference type="EMBL" id="LNYZ01000013">
    <property type="protein sequence ID" value="KTD77189.1"/>
    <property type="molecule type" value="Genomic_DNA"/>
</dbReference>
<reference evidence="3 5" key="2">
    <citation type="submission" date="2018-06" db="EMBL/GenBank/DDBJ databases">
        <authorList>
            <consortium name="Pathogen Informatics"/>
            <person name="Doyle S."/>
        </authorList>
    </citation>
    <scope>NUCLEOTIDE SEQUENCE [LARGE SCALE GENOMIC DNA]</scope>
    <source>
        <strain evidence="3 5">NCTC11991</strain>
    </source>
</reference>